<dbReference type="InParanoid" id="A0A1Q3CIU6"/>
<organism evidence="8 9">
    <name type="scientific">Cephalotus follicularis</name>
    <name type="common">Albany pitcher plant</name>
    <dbReference type="NCBI Taxonomy" id="3775"/>
    <lineage>
        <taxon>Eukaryota</taxon>
        <taxon>Viridiplantae</taxon>
        <taxon>Streptophyta</taxon>
        <taxon>Embryophyta</taxon>
        <taxon>Tracheophyta</taxon>
        <taxon>Spermatophyta</taxon>
        <taxon>Magnoliopsida</taxon>
        <taxon>eudicotyledons</taxon>
        <taxon>Gunneridae</taxon>
        <taxon>Pentapetalae</taxon>
        <taxon>rosids</taxon>
        <taxon>fabids</taxon>
        <taxon>Oxalidales</taxon>
        <taxon>Cephalotaceae</taxon>
        <taxon>Cephalotus</taxon>
    </lineage>
</organism>
<comment type="subcellular location">
    <subcellularLocation>
        <location evidence="1">Membrane</location>
        <topology evidence="1">Multi-pass membrane protein</topology>
    </subcellularLocation>
</comment>
<evidence type="ECO:0000313" key="9">
    <source>
        <dbReference type="Proteomes" id="UP000187406"/>
    </source>
</evidence>
<accession>A0A1Q3CIU6</accession>
<evidence type="ECO:0000256" key="4">
    <source>
        <dbReference type="ARBA" id="ARBA00022989"/>
    </source>
</evidence>
<dbReference type="Proteomes" id="UP000187406">
    <property type="component" value="Unassembled WGS sequence"/>
</dbReference>
<dbReference type="Pfam" id="PF00335">
    <property type="entry name" value="Tetraspanin"/>
    <property type="match status" value="1"/>
</dbReference>
<sequence>MAENTNPEAGTVAKEKDKAEDQDTMSGKAKKISGLLSILSFVLSLPILASVIWLLYMKNYDCENLLRLPKLQLGIEITLIIVFLISNAALFLRSRSPMPALLVVMVPLIVMLIMGLALVGAYNMEDRKIPASPMWFKLKVHDDNNWNNIKSCIYDTGACNDYVRRSLAVKSYDFNMRKLNLLEAGCCTPPKICQMEYVNATFWSKANGAVDKSYPNDSDCDSWKNDRDILCYDCQSCRDGFLKTLESKWWKLGLFLVLMALFLIFSHLSLFIFTMWERYVA</sequence>
<feature type="transmembrane region" description="Helical" evidence="7">
    <location>
        <begin position="35"/>
        <end position="56"/>
    </location>
</feature>
<reference evidence="9" key="1">
    <citation type="submission" date="2016-04" db="EMBL/GenBank/DDBJ databases">
        <title>Cephalotus genome sequencing.</title>
        <authorList>
            <person name="Fukushima K."/>
            <person name="Hasebe M."/>
            <person name="Fang X."/>
        </authorList>
    </citation>
    <scope>NUCLEOTIDE SEQUENCE [LARGE SCALE GENOMIC DNA]</scope>
    <source>
        <strain evidence="9">cv. St1</strain>
    </source>
</reference>
<dbReference type="FunCoup" id="A0A1Q3CIU6">
    <property type="interactions" value="57"/>
</dbReference>
<dbReference type="AlphaFoldDB" id="A0A1Q3CIU6"/>
<dbReference type="InterPro" id="IPR044991">
    <property type="entry name" value="TET_plant"/>
</dbReference>
<feature type="transmembrane region" description="Helical" evidence="7">
    <location>
        <begin position="100"/>
        <end position="122"/>
    </location>
</feature>
<keyword evidence="3 7" id="KW-0812">Transmembrane</keyword>
<evidence type="ECO:0000313" key="8">
    <source>
        <dbReference type="EMBL" id="GAV80139.1"/>
    </source>
</evidence>
<evidence type="ECO:0000256" key="1">
    <source>
        <dbReference type="ARBA" id="ARBA00004141"/>
    </source>
</evidence>
<feature type="region of interest" description="Disordered" evidence="6">
    <location>
        <begin position="1"/>
        <end position="25"/>
    </location>
</feature>
<name>A0A1Q3CIU6_CEPFO</name>
<feature type="transmembrane region" description="Helical" evidence="7">
    <location>
        <begin position="77"/>
        <end position="94"/>
    </location>
</feature>
<feature type="transmembrane region" description="Helical" evidence="7">
    <location>
        <begin position="252"/>
        <end position="276"/>
    </location>
</feature>
<keyword evidence="9" id="KW-1185">Reference proteome</keyword>
<dbReference type="GO" id="GO:0009734">
    <property type="term" value="P:auxin-activated signaling pathway"/>
    <property type="evidence" value="ECO:0007669"/>
    <property type="project" value="InterPro"/>
</dbReference>
<comment type="similarity">
    <text evidence="2">Belongs to the tetraspanin (TM4SF) family.</text>
</comment>
<proteinExistence type="inferred from homology"/>
<evidence type="ECO:0000256" key="3">
    <source>
        <dbReference type="ARBA" id="ARBA00022692"/>
    </source>
</evidence>
<evidence type="ECO:0000256" key="6">
    <source>
        <dbReference type="SAM" id="MobiDB-lite"/>
    </source>
</evidence>
<dbReference type="OrthoDB" id="761290at2759"/>
<evidence type="ECO:0000256" key="7">
    <source>
        <dbReference type="SAM" id="Phobius"/>
    </source>
</evidence>
<protein>
    <submittedName>
        <fullName evidence="8">Tetraspannin domain-containing protein</fullName>
    </submittedName>
</protein>
<dbReference type="EMBL" id="BDDD01002121">
    <property type="protein sequence ID" value="GAV80139.1"/>
    <property type="molecule type" value="Genomic_DNA"/>
</dbReference>
<evidence type="ECO:0000256" key="5">
    <source>
        <dbReference type="ARBA" id="ARBA00023136"/>
    </source>
</evidence>
<dbReference type="PANTHER" id="PTHR32191">
    <property type="entry name" value="TETRASPANIN-8-RELATED"/>
    <property type="match status" value="1"/>
</dbReference>
<keyword evidence="4 7" id="KW-1133">Transmembrane helix</keyword>
<dbReference type="InterPro" id="IPR018499">
    <property type="entry name" value="Tetraspanin/Peripherin"/>
</dbReference>
<comment type="caution">
    <text evidence="8">The sequence shown here is derived from an EMBL/GenBank/DDBJ whole genome shotgun (WGS) entry which is preliminary data.</text>
</comment>
<dbReference type="GO" id="GO:0016020">
    <property type="term" value="C:membrane"/>
    <property type="evidence" value="ECO:0007669"/>
    <property type="project" value="UniProtKB-SubCell"/>
</dbReference>
<keyword evidence="5 7" id="KW-0472">Membrane</keyword>
<evidence type="ECO:0000256" key="2">
    <source>
        <dbReference type="ARBA" id="ARBA00006840"/>
    </source>
</evidence>
<gene>
    <name evidence="8" type="ORF">CFOL_v3_23600</name>
</gene>